<reference evidence="1" key="2">
    <citation type="submission" date="2023-07" db="EMBL/GenBank/DDBJ databases">
        <authorList>
            <consortium name="Lawrence Berkeley National Laboratory"/>
            <person name="Haridas S."/>
            <person name="Hensen N."/>
            <person name="Bonometti L."/>
            <person name="Westerberg I."/>
            <person name="Brannstrom I.O."/>
            <person name="Guillou S."/>
            <person name="Cros-Aarteil S."/>
            <person name="Calhoun S."/>
            <person name="Kuo A."/>
            <person name="Mondo S."/>
            <person name="Pangilinan J."/>
            <person name="Riley R."/>
            <person name="LaButti K."/>
            <person name="Andreopoulos B."/>
            <person name="Lipzen A."/>
            <person name="Chen C."/>
            <person name="Yanf M."/>
            <person name="Daum C."/>
            <person name="Ng V."/>
            <person name="Clum A."/>
            <person name="Steindorff A."/>
            <person name="Ohm R."/>
            <person name="Martin F."/>
            <person name="Silar P."/>
            <person name="Natvig D."/>
            <person name="Lalanne C."/>
            <person name="Gautier V."/>
            <person name="Ament-velasquez S.L."/>
            <person name="Kruys A."/>
            <person name="Hutchinson M.I."/>
            <person name="Powell A.J."/>
            <person name="Barry K."/>
            <person name="Miller A.N."/>
            <person name="Grigoriev I.V."/>
            <person name="Debuchy R."/>
            <person name="Gladieux P."/>
            <person name="Thoren M.H."/>
            <person name="Johannesson H."/>
        </authorList>
    </citation>
    <scope>NUCLEOTIDE SEQUENCE</scope>
    <source>
        <strain evidence="1">FGSC 1904</strain>
    </source>
</reference>
<reference evidence="1" key="1">
    <citation type="journal article" date="2023" name="Mol. Phylogenet. Evol.">
        <title>Genome-scale phylogeny and comparative genomics of the fungal order Sordariales.</title>
        <authorList>
            <person name="Hensen N."/>
            <person name="Bonometti L."/>
            <person name="Westerberg I."/>
            <person name="Brannstrom I.O."/>
            <person name="Guillou S."/>
            <person name="Cros-Aarteil S."/>
            <person name="Calhoun S."/>
            <person name="Haridas S."/>
            <person name="Kuo A."/>
            <person name="Mondo S."/>
            <person name="Pangilinan J."/>
            <person name="Riley R."/>
            <person name="LaButti K."/>
            <person name="Andreopoulos B."/>
            <person name="Lipzen A."/>
            <person name="Chen C."/>
            <person name="Yan M."/>
            <person name="Daum C."/>
            <person name="Ng V."/>
            <person name="Clum A."/>
            <person name="Steindorff A."/>
            <person name="Ohm R.A."/>
            <person name="Martin F."/>
            <person name="Silar P."/>
            <person name="Natvig D.O."/>
            <person name="Lalanne C."/>
            <person name="Gautier V."/>
            <person name="Ament-Velasquez S.L."/>
            <person name="Kruys A."/>
            <person name="Hutchinson M.I."/>
            <person name="Powell A.J."/>
            <person name="Barry K."/>
            <person name="Miller A.N."/>
            <person name="Grigoriev I.V."/>
            <person name="Debuchy R."/>
            <person name="Gladieux P."/>
            <person name="Hiltunen Thoren M."/>
            <person name="Johannesson H."/>
        </authorList>
    </citation>
    <scope>NUCLEOTIDE SEQUENCE</scope>
    <source>
        <strain evidence="1">FGSC 1904</strain>
    </source>
</reference>
<name>A0AAE0UGH3_SORBR</name>
<proteinExistence type="predicted"/>
<sequence>MSFAEAGFLPMLFASWRAHRTPMWEGAIWVFITVVYNQGVGAKWLQRIMWFSVVIVQLLFQDSGKHVLAMKAGPQTWMGLCAQGASVMNG</sequence>
<dbReference type="Proteomes" id="UP001281003">
    <property type="component" value="Unassembled WGS sequence"/>
</dbReference>
<gene>
    <name evidence="1" type="ORF">B0T20DRAFT_22195</name>
</gene>
<evidence type="ECO:0000313" key="1">
    <source>
        <dbReference type="EMBL" id="KAK3403297.1"/>
    </source>
</evidence>
<dbReference type="EMBL" id="JAUTDP010000001">
    <property type="protein sequence ID" value="KAK3403297.1"/>
    <property type="molecule type" value="Genomic_DNA"/>
</dbReference>
<accession>A0AAE0UGH3</accession>
<keyword evidence="2" id="KW-1185">Reference proteome</keyword>
<evidence type="ECO:0000313" key="2">
    <source>
        <dbReference type="Proteomes" id="UP001281003"/>
    </source>
</evidence>
<protein>
    <submittedName>
        <fullName evidence="1">Uncharacterized protein</fullName>
    </submittedName>
</protein>
<dbReference type="AlphaFoldDB" id="A0AAE0UGH3"/>
<organism evidence="1 2">
    <name type="scientific">Sordaria brevicollis</name>
    <dbReference type="NCBI Taxonomy" id="83679"/>
    <lineage>
        <taxon>Eukaryota</taxon>
        <taxon>Fungi</taxon>
        <taxon>Dikarya</taxon>
        <taxon>Ascomycota</taxon>
        <taxon>Pezizomycotina</taxon>
        <taxon>Sordariomycetes</taxon>
        <taxon>Sordariomycetidae</taxon>
        <taxon>Sordariales</taxon>
        <taxon>Sordariaceae</taxon>
        <taxon>Sordaria</taxon>
    </lineage>
</organism>
<comment type="caution">
    <text evidence="1">The sequence shown here is derived from an EMBL/GenBank/DDBJ whole genome shotgun (WGS) entry which is preliminary data.</text>
</comment>